<dbReference type="GO" id="GO:0008933">
    <property type="term" value="F:peptidoglycan lytic transglycosylase activity"/>
    <property type="evidence" value="ECO:0007669"/>
    <property type="project" value="InterPro"/>
</dbReference>
<dbReference type="eggNOG" id="COG0741">
    <property type="taxonomic scope" value="Bacteria"/>
</dbReference>
<dbReference type="Pfam" id="PF01464">
    <property type="entry name" value="SLT"/>
    <property type="match status" value="1"/>
</dbReference>
<reference evidence="4" key="1">
    <citation type="journal article" date="2022" name="G3 (Bethesda)">
        <title>Unveiling the complete genome sequence of Alicyclobacillus acidoterrestris DSM 3922T, a taint-producing strain.</title>
        <authorList>
            <person name="Leonardo I.C."/>
            <person name="Barreto Crespo M.T."/>
            <person name="Gaspar F.B."/>
        </authorList>
    </citation>
    <scope>NUCLEOTIDE SEQUENCE [LARGE SCALE GENOMIC DNA]</scope>
    <source>
        <strain evidence="4">DSM 3922</strain>
    </source>
</reference>
<dbReference type="InterPro" id="IPR023346">
    <property type="entry name" value="Lysozyme-like_dom_sf"/>
</dbReference>
<proteinExistence type="inferred from homology"/>
<protein>
    <submittedName>
        <fullName evidence="3">Lytic transglycosylase domain-containing protein</fullName>
    </submittedName>
</protein>
<dbReference type="Gene3D" id="1.10.530.10">
    <property type="match status" value="1"/>
</dbReference>
<dbReference type="InterPro" id="IPR008258">
    <property type="entry name" value="Transglycosylase_SLT_dom_1"/>
</dbReference>
<dbReference type="SUPFAM" id="SSF53955">
    <property type="entry name" value="Lysozyme-like"/>
    <property type="match status" value="1"/>
</dbReference>
<dbReference type="GO" id="GO:0000270">
    <property type="term" value="P:peptidoglycan metabolic process"/>
    <property type="evidence" value="ECO:0007669"/>
    <property type="project" value="InterPro"/>
</dbReference>
<organism evidence="3 4">
    <name type="scientific">Alicyclobacillus acidoterrestris (strain ATCC 49025 / DSM 3922 / CIP 106132 / NCIMB 13137 / GD3B)</name>
    <dbReference type="NCBI Taxonomy" id="1356854"/>
    <lineage>
        <taxon>Bacteria</taxon>
        <taxon>Bacillati</taxon>
        <taxon>Bacillota</taxon>
        <taxon>Bacilli</taxon>
        <taxon>Bacillales</taxon>
        <taxon>Alicyclobacillaceae</taxon>
        <taxon>Alicyclobacillus</taxon>
    </lineage>
</organism>
<dbReference type="STRING" id="1356854.N007_11070"/>
<feature type="domain" description="Transglycosylase SLT" evidence="2">
    <location>
        <begin position="139"/>
        <end position="243"/>
    </location>
</feature>
<keyword evidence="4" id="KW-1185">Reference proteome</keyword>
<evidence type="ECO:0000256" key="1">
    <source>
        <dbReference type="ARBA" id="ARBA00007734"/>
    </source>
</evidence>
<evidence type="ECO:0000313" key="4">
    <source>
        <dbReference type="Proteomes" id="UP000829401"/>
    </source>
</evidence>
<accession>T0BJY7</accession>
<dbReference type="PANTHER" id="PTHR37423">
    <property type="entry name" value="SOLUBLE LYTIC MUREIN TRANSGLYCOSYLASE-RELATED"/>
    <property type="match status" value="1"/>
</dbReference>
<dbReference type="KEGG" id="aaco:K1I37_14650"/>
<dbReference type="Proteomes" id="UP000829401">
    <property type="component" value="Chromosome"/>
</dbReference>
<dbReference type="CDD" id="cd00254">
    <property type="entry name" value="LT-like"/>
    <property type="match status" value="1"/>
</dbReference>
<dbReference type="InterPro" id="IPR000189">
    <property type="entry name" value="Transglyc_AS"/>
</dbReference>
<dbReference type="RefSeq" id="WP_021297265.1">
    <property type="nucleotide sequence ID" value="NZ_AURB01000149.1"/>
</dbReference>
<dbReference type="PROSITE" id="PS00922">
    <property type="entry name" value="TRANSGLYCOSYLASE"/>
    <property type="match status" value="1"/>
</dbReference>
<dbReference type="PANTHER" id="PTHR37423:SF2">
    <property type="entry name" value="MEMBRANE-BOUND LYTIC MUREIN TRANSGLYCOSYLASE C"/>
    <property type="match status" value="1"/>
</dbReference>
<evidence type="ECO:0000259" key="2">
    <source>
        <dbReference type="Pfam" id="PF01464"/>
    </source>
</evidence>
<accession>A0A9E7CXH2</accession>
<sequence length="264" mass="26555">MNVSPVTGSTAANTTAATAVPTGNQIVSQWQSTNQVFEEILEETLEMLVSEESSTLPTAGINPSSTASSQGLTGLSGVDPSTINTSDSLTPLLLSLLPNFTGTTPQTATSANSTAADAGVTSAPTSTSATAPSGSLASIINTTAEKYNLPPSLLSAVIQQESGFNPNAVSSAGAQGLMQLMPSTAQSLGVSNAFDPAQNVDAGASYLRQLLNQFGGSVPLALAAYNAGPGAVSKYQGVPPYAETQNYVQSILNHAGLANASSSL</sequence>
<dbReference type="AlphaFoldDB" id="T0BJY7"/>
<dbReference type="OrthoDB" id="9815002at2"/>
<evidence type="ECO:0000313" key="3">
    <source>
        <dbReference type="EMBL" id="UNO47916.1"/>
    </source>
</evidence>
<gene>
    <name evidence="3" type="ORF">K1I37_14650</name>
</gene>
<dbReference type="EMBL" id="CP080467">
    <property type="protein sequence ID" value="UNO47916.1"/>
    <property type="molecule type" value="Genomic_DNA"/>
</dbReference>
<comment type="similarity">
    <text evidence="1">Belongs to the transglycosylase Slt family.</text>
</comment>
<name>T0BJY7_ALIAG</name>
<dbReference type="GO" id="GO:0016020">
    <property type="term" value="C:membrane"/>
    <property type="evidence" value="ECO:0007669"/>
    <property type="project" value="InterPro"/>
</dbReference>